<gene>
    <name evidence="7" type="ORF">CBOVIS_LOCUS12671</name>
</gene>
<sequence length="159" mass="17663">MVAKKATTSASCPIATSASSTAPPKMVPQKLRRNERERRRVDQVNQGFNKLRSYVPKNPGCKNKLSKVETLRSACKYIEHLQMLLGVTEAQKSSKSLPPTPDCSPSFPPPMSANGYHMQYDYNISPFYPTPNQAAHAQNSPGSSFYSDCSSIYDEHYAQ</sequence>
<dbReference type="Pfam" id="PF00010">
    <property type="entry name" value="HLH"/>
    <property type="match status" value="1"/>
</dbReference>
<dbReference type="InterPro" id="IPR036638">
    <property type="entry name" value="HLH_DNA-bd_sf"/>
</dbReference>
<dbReference type="GO" id="GO:0046983">
    <property type="term" value="F:protein dimerization activity"/>
    <property type="evidence" value="ECO:0007669"/>
    <property type="project" value="InterPro"/>
</dbReference>
<evidence type="ECO:0000256" key="4">
    <source>
        <dbReference type="ARBA" id="ARBA00023242"/>
    </source>
</evidence>
<evidence type="ECO:0000256" key="2">
    <source>
        <dbReference type="ARBA" id="ARBA00022902"/>
    </source>
</evidence>
<dbReference type="GO" id="GO:0048699">
    <property type="term" value="P:generation of neurons"/>
    <property type="evidence" value="ECO:0007669"/>
    <property type="project" value="UniProtKB-ARBA"/>
</dbReference>
<keyword evidence="3" id="KW-0238">DNA-binding</keyword>
<feature type="domain" description="BHLH" evidence="6">
    <location>
        <begin position="28"/>
        <end position="81"/>
    </location>
</feature>
<organism evidence="7 8">
    <name type="scientific">Caenorhabditis bovis</name>
    <dbReference type="NCBI Taxonomy" id="2654633"/>
    <lineage>
        <taxon>Eukaryota</taxon>
        <taxon>Metazoa</taxon>
        <taxon>Ecdysozoa</taxon>
        <taxon>Nematoda</taxon>
        <taxon>Chromadorea</taxon>
        <taxon>Rhabditida</taxon>
        <taxon>Rhabditina</taxon>
        <taxon>Rhabditomorpha</taxon>
        <taxon>Rhabditoidea</taxon>
        <taxon>Rhabditidae</taxon>
        <taxon>Peloderinae</taxon>
        <taxon>Caenorhabditis</taxon>
    </lineage>
</organism>
<dbReference type="AlphaFoldDB" id="A0A8S1FEN8"/>
<dbReference type="Proteomes" id="UP000494206">
    <property type="component" value="Unassembled WGS sequence"/>
</dbReference>
<reference evidence="7 8" key="1">
    <citation type="submission" date="2020-04" db="EMBL/GenBank/DDBJ databases">
        <authorList>
            <person name="Laetsch R D."/>
            <person name="Stevens L."/>
            <person name="Kumar S."/>
            <person name="Blaxter L. M."/>
        </authorList>
    </citation>
    <scope>NUCLEOTIDE SEQUENCE [LARGE SCALE GENOMIC DNA]</scope>
</reference>
<accession>A0A8S1FEN8</accession>
<dbReference type="CDD" id="cd11418">
    <property type="entry name" value="bHLH_TS_ASCL"/>
    <property type="match status" value="1"/>
</dbReference>
<evidence type="ECO:0000256" key="3">
    <source>
        <dbReference type="ARBA" id="ARBA00023125"/>
    </source>
</evidence>
<feature type="compositionally biased region" description="Polar residues" evidence="5">
    <location>
        <begin position="1"/>
        <end position="22"/>
    </location>
</feature>
<keyword evidence="8" id="KW-1185">Reference proteome</keyword>
<dbReference type="SMART" id="SM00353">
    <property type="entry name" value="HLH"/>
    <property type="match status" value="1"/>
</dbReference>
<dbReference type="GO" id="GO:0000981">
    <property type="term" value="F:DNA-binding transcription factor activity, RNA polymerase II-specific"/>
    <property type="evidence" value="ECO:0007669"/>
    <property type="project" value="TreeGrafter"/>
</dbReference>
<dbReference type="SUPFAM" id="SSF47459">
    <property type="entry name" value="HLH, helix-loop-helix DNA-binding domain"/>
    <property type="match status" value="1"/>
</dbReference>
<protein>
    <recommendedName>
        <fullName evidence="6">BHLH domain-containing protein</fullName>
    </recommendedName>
</protein>
<dbReference type="PANTHER" id="PTHR23349">
    <property type="entry name" value="BASIC HELIX-LOOP-HELIX TRANSCRIPTION FACTOR, TWIST"/>
    <property type="match status" value="1"/>
</dbReference>
<dbReference type="PANTHER" id="PTHR23349:SF108">
    <property type="entry name" value="BHLH DOMAIN-CONTAINING PROTEIN"/>
    <property type="match status" value="1"/>
</dbReference>
<dbReference type="Gene3D" id="4.10.280.10">
    <property type="entry name" value="Helix-loop-helix DNA-binding domain"/>
    <property type="match status" value="1"/>
</dbReference>
<dbReference type="OrthoDB" id="5976910at2759"/>
<keyword evidence="2" id="KW-0524">Neurogenesis</keyword>
<name>A0A8S1FEN8_9PELO</name>
<evidence type="ECO:0000259" key="6">
    <source>
        <dbReference type="PROSITE" id="PS50888"/>
    </source>
</evidence>
<dbReference type="GO" id="GO:0000977">
    <property type="term" value="F:RNA polymerase II transcription regulatory region sequence-specific DNA binding"/>
    <property type="evidence" value="ECO:0007669"/>
    <property type="project" value="TreeGrafter"/>
</dbReference>
<comment type="subcellular location">
    <subcellularLocation>
        <location evidence="1">Nucleus</location>
    </subcellularLocation>
</comment>
<comment type="caution">
    <text evidence="7">The sequence shown here is derived from an EMBL/GenBank/DDBJ whole genome shotgun (WGS) entry which is preliminary data.</text>
</comment>
<feature type="region of interest" description="Disordered" evidence="5">
    <location>
        <begin position="1"/>
        <end position="42"/>
    </location>
</feature>
<evidence type="ECO:0000313" key="7">
    <source>
        <dbReference type="EMBL" id="CAB3411261.1"/>
    </source>
</evidence>
<dbReference type="GO" id="GO:0005634">
    <property type="term" value="C:nucleus"/>
    <property type="evidence" value="ECO:0007669"/>
    <property type="project" value="UniProtKB-SubCell"/>
</dbReference>
<evidence type="ECO:0000256" key="5">
    <source>
        <dbReference type="SAM" id="MobiDB-lite"/>
    </source>
</evidence>
<dbReference type="FunFam" id="4.10.280.10:FF:000029">
    <property type="entry name" value="Achaete-scute family bHLH transcription factor 1"/>
    <property type="match status" value="1"/>
</dbReference>
<keyword evidence="4" id="KW-0539">Nucleus</keyword>
<evidence type="ECO:0000256" key="1">
    <source>
        <dbReference type="ARBA" id="ARBA00004123"/>
    </source>
</evidence>
<dbReference type="EMBL" id="CADEPM010000013">
    <property type="protein sequence ID" value="CAB3411261.1"/>
    <property type="molecule type" value="Genomic_DNA"/>
</dbReference>
<evidence type="ECO:0000313" key="8">
    <source>
        <dbReference type="Proteomes" id="UP000494206"/>
    </source>
</evidence>
<dbReference type="InterPro" id="IPR011598">
    <property type="entry name" value="bHLH_dom"/>
</dbReference>
<dbReference type="GO" id="GO:0040008">
    <property type="term" value="P:regulation of growth"/>
    <property type="evidence" value="ECO:0007669"/>
    <property type="project" value="UniProtKB-ARBA"/>
</dbReference>
<feature type="compositionally biased region" description="Basic and acidic residues" evidence="5">
    <location>
        <begin position="32"/>
        <end position="42"/>
    </location>
</feature>
<proteinExistence type="predicted"/>
<dbReference type="PROSITE" id="PS50888">
    <property type="entry name" value="BHLH"/>
    <property type="match status" value="1"/>
</dbReference>
<dbReference type="InterPro" id="IPR050283">
    <property type="entry name" value="E-box_TF_Regulators"/>
</dbReference>